<accession>A0A0W0EVR9</accession>
<dbReference type="Gene3D" id="1.25.40.20">
    <property type="entry name" value="Ankyrin repeat-containing domain"/>
    <property type="match status" value="1"/>
</dbReference>
<dbReference type="PROSITE" id="PS50297">
    <property type="entry name" value="ANK_REP_REGION"/>
    <property type="match status" value="1"/>
</dbReference>
<evidence type="ECO:0000313" key="4">
    <source>
        <dbReference type="EMBL" id="KTB28160.1"/>
    </source>
</evidence>
<dbReference type="PROSITE" id="PS50088">
    <property type="entry name" value="ANK_REPEAT"/>
    <property type="match status" value="1"/>
</dbReference>
<evidence type="ECO:0000256" key="2">
    <source>
        <dbReference type="ARBA" id="ARBA00023043"/>
    </source>
</evidence>
<organism evidence="4 5">
    <name type="scientific">Moniliophthora roreri</name>
    <name type="common">Frosty pod rot fungus</name>
    <name type="synonym">Monilia roreri</name>
    <dbReference type="NCBI Taxonomy" id="221103"/>
    <lineage>
        <taxon>Eukaryota</taxon>
        <taxon>Fungi</taxon>
        <taxon>Dikarya</taxon>
        <taxon>Basidiomycota</taxon>
        <taxon>Agaricomycotina</taxon>
        <taxon>Agaricomycetes</taxon>
        <taxon>Agaricomycetidae</taxon>
        <taxon>Agaricales</taxon>
        <taxon>Marasmiineae</taxon>
        <taxon>Marasmiaceae</taxon>
        <taxon>Moniliophthora</taxon>
    </lineage>
</organism>
<dbReference type="Pfam" id="PF12796">
    <property type="entry name" value="Ank_2"/>
    <property type="match status" value="1"/>
</dbReference>
<reference evidence="4 5" key="1">
    <citation type="submission" date="2015-12" db="EMBL/GenBank/DDBJ databases">
        <title>Draft genome sequence of Moniliophthora roreri, the causal agent of frosty pod rot of cacao.</title>
        <authorList>
            <person name="Aime M.C."/>
            <person name="Diaz-Valderrama J.R."/>
            <person name="Kijpornyongpan T."/>
            <person name="Phillips-Mora W."/>
        </authorList>
    </citation>
    <scope>NUCLEOTIDE SEQUENCE [LARGE SCALE GENOMIC DNA]</scope>
    <source>
        <strain evidence="4 5">MCA 2952</strain>
    </source>
</reference>
<evidence type="ECO:0000256" key="1">
    <source>
        <dbReference type="ARBA" id="ARBA00022737"/>
    </source>
</evidence>
<sequence>MSIQGGKYGTALQAASSSWRENLDIVNLLLEKRADINLQGGFYGTALQAASSEGKLDIVKLLLEKGADINLQGQNYF</sequence>
<dbReference type="Proteomes" id="UP000054988">
    <property type="component" value="Unassembled WGS sequence"/>
</dbReference>
<keyword evidence="1" id="KW-0677">Repeat</keyword>
<evidence type="ECO:0000256" key="3">
    <source>
        <dbReference type="PROSITE-ProRule" id="PRU00023"/>
    </source>
</evidence>
<dbReference type="PANTHER" id="PTHR24171">
    <property type="entry name" value="ANKYRIN REPEAT DOMAIN-CONTAINING PROTEIN 39-RELATED"/>
    <property type="match status" value="1"/>
</dbReference>
<proteinExistence type="predicted"/>
<name>A0A0W0EVR9_MONRR</name>
<comment type="caution">
    <text evidence="4">The sequence shown here is derived from an EMBL/GenBank/DDBJ whole genome shotgun (WGS) entry which is preliminary data.</text>
</comment>
<dbReference type="SUPFAM" id="SSF48403">
    <property type="entry name" value="Ankyrin repeat"/>
    <property type="match status" value="1"/>
</dbReference>
<keyword evidence="2 3" id="KW-0040">ANK repeat</keyword>
<evidence type="ECO:0000313" key="5">
    <source>
        <dbReference type="Proteomes" id="UP000054988"/>
    </source>
</evidence>
<dbReference type="AlphaFoldDB" id="A0A0W0EVR9"/>
<gene>
    <name evidence="4" type="ORF">WG66_19248</name>
</gene>
<dbReference type="InterPro" id="IPR002110">
    <property type="entry name" value="Ankyrin_rpt"/>
</dbReference>
<dbReference type="EMBL" id="LATX01002500">
    <property type="protein sequence ID" value="KTB28160.1"/>
    <property type="molecule type" value="Genomic_DNA"/>
</dbReference>
<dbReference type="SMART" id="SM00248">
    <property type="entry name" value="ANK"/>
    <property type="match status" value="2"/>
</dbReference>
<feature type="repeat" description="ANK" evidence="3">
    <location>
        <begin position="45"/>
        <end position="74"/>
    </location>
</feature>
<dbReference type="InterPro" id="IPR036770">
    <property type="entry name" value="Ankyrin_rpt-contain_sf"/>
</dbReference>
<protein>
    <submittedName>
        <fullName evidence="4">Uncharacterized protein</fullName>
    </submittedName>
</protein>